<proteinExistence type="predicted"/>
<evidence type="ECO:0000313" key="3">
    <source>
        <dbReference type="Proteomes" id="UP000271554"/>
    </source>
</evidence>
<accession>A0A387HP71</accession>
<dbReference type="AlphaFoldDB" id="A0A387HP71"/>
<evidence type="ECO:0000313" key="2">
    <source>
        <dbReference type="EMBL" id="AYG84601.1"/>
    </source>
</evidence>
<dbReference type="RefSeq" id="WP_246033949.1">
    <property type="nucleotide sequence ID" value="NZ_CP032698.1"/>
</dbReference>
<dbReference type="KEGG" id="shun:DWB77_06815"/>
<name>A0A387HP71_9ACTN</name>
<protein>
    <submittedName>
        <fullName evidence="2">Uncharacterized protein</fullName>
    </submittedName>
</protein>
<feature type="compositionally biased region" description="Low complexity" evidence="1">
    <location>
        <begin position="213"/>
        <end position="226"/>
    </location>
</feature>
<feature type="region of interest" description="Disordered" evidence="1">
    <location>
        <begin position="213"/>
        <end position="247"/>
    </location>
</feature>
<evidence type="ECO:0000256" key="1">
    <source>
        <dbReference type="SAM" id="MobiDB-lite"/>
    </source>
</evidence>
<reference evidence="2 3" key="1">
    <citation type="submission" date="2018-10" db="EMBL/GenBank/DDBJ databases">
        <title>Relationship between Morphology and Antimicrobial Activity in Streptomyces.</title>
        <authorList>
            <person name="Kang H.J."/>
            <person name="Kim S.B."/>
        </authorList>
    </citation>
    <scope>NUCLEOTIDE SEQUENCE [LARGE SCALE GENOMIC DNA]</scope>
    <source>
        <strain evidence="2 3">BH38</strain>
    </source>
</reference>
<sequence length="247" mass="26873">MHRPGLPGDLPGPKTLWARWGLLAVLEASTENEELPFVHRTGTWIDGGGLHVDDCGCTAWTLTDMGEGRFVLYGEDESSDVKWHKPPIDMLAGAPQWLPFARLRDLIEGYELGCVYWYENGAWSRAPYPQGLDDDGLDCGMSRFVDRDDVLETLDLGEDGESGQDGEGGPQDVLDRAERYELTPQLVESLVARSEYDHWDLPAMLRALSLTGLAGDAPGDAGSGARAPEREPDGAVRAPGGAGRSYS</sequence>
<keyword evidence="3" id="KW-1185">Reference proteome</keyword>
<dbReference type="Proteomes" id="UP000271554">
    <property type="component" value="Chromosome"/>
</dbReference>
<gene>
    <name evidence="2" type="ORF">DWB77_06815</name>
</gene>
<organism evidence="2 3">
    <name type="scientific">Streptomyces hundungensis</name>
    <dbReference type="NCBI Taxonomy" id="1077946"/>
    <lineage>
        <taxon>Bacteria</taxon>
        <taxon>Bacillati</taxon>
        <taxon>Actinomycetota</taxon>
        <taxon>Actinomycetes</taxon>
        <taxon>Kitasatosporales</taxon>
        <taxon>Streptomycetaceae</taxon>
        <taxon>Streptomyces</taxon>
    </lineage>
</organism>
<dbReference type="EMBL" id="CP032698">
    <property type="protein sequence ID" value="AYG84601.1"/>
    <property type="molecule type" value="Genomic_DNA"/>
</dbReference>